<dbReference type="SMART" id="SM00470">
    <property type="entry name" value="ParB"/>
    <property type="match status" value="1"/>
</dbReference>
<keyword evidence="3" id="KW-1185">Reference proteome</keyword>
<protein>
    <submittedName>
        <fullName evidence="2">ParB-like nuclease domain-containing protein</fullName>
    </submittedName>
</protein>
<evidence type="ECO:0000259" key="1">
    <source>
        <dbReference type="SMART" id="SM00470"/>
    </source>
</evidence>
<dbReference type="eggNOG" id="COG1475">
    <property type="taxonomic scope" value="Bacteria"/>
</dbReference>
<dbReference type="InterPro" id="IPR003115">
    <property type="entry name" value="ParB_N"/>
</dbReference>
<dbReference type="STRING" id="211114.SAMN04489726_2022"/>
<proteinExistence type="predicted"/>
<dbReference type="InterPro" id="IPR036086">
    <property type="entry name" value="ParB/Sulfiredoxin_sf"/>
</dbReference>
<gene>
    <name evidence="2" type="ORF">SAMN04489726_2022</name>
</gene>
<dbReference type="RefSeq" id="WP_043814135.1">
    <property type="nucleotide sequence ID" value="NZ_JOEF01000043.1"/>
</dbReference>
<feature type="domain" description="ParB-like N-terminal" evidence="1">
    <location>
        <begin position="15"/>
        <end position="99"/>
    </location>
</feature>
<dbReference type="EMBL" id="LT629701">
    <property type="protein sequence ID" value="SDM51769.1"/>
    <property type="molecule type" value="Genomic_DNA"/>
</dbReference>
<dbReference type="AlphaFoldDB" id="A0A1G9TVK8"/>
<organism evidence="2 3">
    <name type="scientific">Allokutzneria albata</name>
    <name type="common">Kibdelosporangium albatum</name>
    <dbReference type="NCBI Taxonomy" id="211114"/>
    <lineage>
        <taxon>Bacteria</taxon>
        <taxon>Bacillati</taxon>
        <taxon>Actinomycetota</taxon>
        <taxon>Actinomycetes</taxon>
        <taxon>Pseudonocardiales</taxon>
        <taxon>Pseudonocardiaceae</taxon>
        <taxon>Allokutzneria</taxon>
    </lineage>
</organism>
<dbReference type="Proteomes" id="UP000183376">
    <property type="component" value="Chromosome I"/>
</dbReference>
<dbReference type="SUPFAM" id="SSF110849">
    <property type="entry name" value="ParB/Sulfiredoxin"/>
    <property type="match status" value="1"/>
</dbReference>
<name>A0A1G9TVK8_ALLAB</name>
<accession>A0A1G9TVK8</accession>
<evidence type="ECO:0000313" key="3">
    <source>
        <dbReference type="Proteomes" id="UP000183376"/>
    </source>
</evidence>
<evidence type="ECO:0000313" key="2">
    <source>
        <dbReference type="EMBL" id="SDM51769.1"/>
    </source>
</evidence>
<dbReference type="OrthoDB" id="3701787at2"/>
<sequence>MTAQQDVGTQPRERTRVPIAELRGSDSPRLGGVDEELARRIAEQPDPLAPILVCRSTMAVLDGRHRLRAAELRGEDSVEVELFHGDPDSGFLLAVRRNTLSTVDRKAAALRLVSTYPEWSDRRIAAAAGLSPKTIAAARAGAPVPRRGSRMGLDGRVRPLDRISGRLRAAELLASAPGSSLREVAAAAGISIGTAKDVRERVRLGQDPVGPRRRAEEPAAARGFTDSLDLLNNLRRDPSLRCSEVGRGVLRLLGAHFLDRREWERFAEAVPRHCAKGMARIARQCAEAWNDFADQVERRAANERR</sequence>
<reference evidence="2 3" key="1">
    <citation type="submission" date="2016-10" db="EMBL/GenBank/DDBJ databases">
        <authorList>
            <person name="de Groot N.N."/>
        </authorList>
    </citation>
    <scope>NUCLEOTIDE SEQUENCE [LARGE SCALE GENOMIC DNA]</scope>
    <source>
        <strain evidence="2 3">DSM 44149</strain>
    </source>
</reference>